<keyword evidence="2" id="KW-1185">Reference proteome</keyword>
<name>A0A409YCY4_9AGAR</name>
<reference evidence="1 2" key="1">
    <citation type="journal article" date="2018" name="Evol. Lett.">
        <title>Horizontal gene cluster transfer increased hallucinogenic mushroom diversity.</title>
        <authorList>
            <person name="Reynolds H.T."/>
            <person name="Vijayakumar V."/>
            <person name="Gluck-Thaler E."/>
            <person name="Korotkin H.B."/>
            <person name="Matheny P.B."/>
            <person name="Slot J.C."/>
        </authorList>
    </citation>
    <scope>NUCLEOTIDE SEQUENCE [LARGE SCALE GENOMIC DNA]</scope>
    <source>
        <strain evidence="1 2">SRW20</strain>
    </source>
</reference>
<dbReference type="AlphaFoldDB" id="A0A409YCY4"/>
<protein>
    <submittedName>
        <fullName evidence="1">Uncharacterized protein</fullName>
    </submittedName>
</protein>
<gene>
    <name evidence="1" type="ORF">CVT26_012495</name>
</gene>
<dbReference type="InParanoid" id="A0A409YCY4"/>
<dbReference type="Proteomes" id="UP000284706">
    <property type="component" value="Unassembled WGS sequence"/>
</dbReference>
<evidence type="ECO:0000313" key="1">
    <source>
        <dbReference type="EMBL" id="PPR00860.1"/>
    </source>
</evidence>
<evidence type="ECO:0000313" key="2">
    <source>
        <dbReference type="Proteomes" id="UP000284706"/>
    </source>
</evidence>
<accession>A0A409YCY4</accession>
<organism evidence="1 2">
    <name type="scientific">Gymnopilus dilepis</name>
    <dbReference type="NCBI Taxonomy" id="231916"/>
    <lineage>
        <taxon>Eukaryota</taxon>
        <taxon>Fungi</taxon>
        <taxon>Dikarya</taxon>
        <taxon>Basidiomycota</taxon>
        <taxon>Agaricomycotina</taxon>
        <taxon>Agaricomycetes</taxon>
        <taxon>Agaricomycetidae</taxon>
        <taxon>Agaricales</taxon>
        <taxon>Agaricineae</taxon>
        <taxon>Hymenogastraceae</taxon>
        <taxon>Gymnopilus</taxon>
    </lineage>
</organism>
<proteinExistence type="predicted"/>
<dbReference type="EMBL" id="NHYE01000982">
    <property type="protein sequence ID" value="PPR00860.1"/>
    <property type="molecule type" value="Genomic_DNA"/>
</dbReference>
<sequence length="181" mass="20377">MTLSLDHGLLVGARQTRSVVMMQLTRHLPREYRRRTPCTTCLVLNRPLNFGLDSNLAALRCLAPTRQLRRHLAFHTARVLSAVLGEEALILLVELLPAATLLLVFVVDNSDLADHMKAAPRYLPRFLRRNMAVPVGRYRTRELKEHAKGLLARGLWEALPNVPDFVPQVGASDHDFNVFGV</sequence>
<comment type="caution">
    <text evidence="1">The sequence shown here is derived from an EMBL/GenBank/DDBJ whole genome shotgun (WGS) entry which is preliminary data.</text>
</comment>